<proteinExistence type="predicted"/>
<dbReference type="InParanoid" id="A0A0C3FG19"/>
<dbReference type="STRING" id="765440.A0A0C3FG19"/>
<accession>A0A0C3FG19</accession>
<gene>
    <name evidence="2" type="ORF">PILCRDRAFT_10980</name>
</gene>
<feature type="compositionally biased region" description="Polar residues" evidence="1">
    <location>
        <begin position="259"/>
        <end position="284"/>
    </location>
</feature>
<feature type="compositionally biased region" description="Basic and acidic residues" evidence="1">
    <location>
        <begin position="442"/>
        <end position="455"/>
    </location>
</feature>
<organism evidence="2 3">
    <name type="scientific">Piloderma croceum (strain F 1598)</name>
    <dbReference type="NCBI Taxonomy" id="765440"/>
    <lineage>
        <taxon>Eukaryota</taxon>
        <taxon>Fungi</taxon>
        <taxon>Dikarya</taxon>
        <taxon>Basidiomycota</taxon>
        <taxon>Agaricomycotina</taxon>
        <taxon>Agaricomycetes</taxon>
        <taxon>Agaricomycetidae</taxon>
        <taxon>Atheliales</taxon>
        <taxon>Atheliaceae</taxon>
        <taxon>Piloderma</taxon>
    </lineage>
</organism>
<reference evidence="2 3" key="1">
    <citation type="submission" date="2014-04" db="EMBL/GenBank/DDBJ databases">
        <authorList>
            <consortium name="DOE Joint Genome Institute"/>
            <person name="Kuo A."/>
            <person name="Tarkka M."/>
            <person name="Buscot F."/>
            <person name="Kohler A."/>
            <person name="Nagy L.G."/>
            <person name="Floudas D."/>
            <person name="Copeland A."/>
            <person name="Barry K.W."/>
            <person name="Cichocki N."/>
            <person name="Veneault-Fourrey C."/>
            <person name="LaButti K."/>
            <person name="Lindquist E.A."/>
            <person name="Lipzen A."/>
            <person name="Lundell T."/>
            <person name="Morin E."/>
            <person name="Murat C."/>
            <person name="Sun H."/>
            <person name="Tunlid A."/>
            <person name="Henrissat B."/>
            <person name="Grigoriev I.V."/>
            <person name="Hibbett D.S."/>
            <person name="Martin F."/>
            <person name="Nordberg H.P."/>
            <person name="Cantor M.N."/>
            <person name="Hua S.X."/>
        </authorList>
    </citation>
    <scope>NUCLEOTIDE SEQUENCE [LARGE SCALE GENOMIC DNA]</scope>
    <source>
        <strain evidence="2 3">F 1598</strain>
    </source>
</reference>
<feature type="region of interest" description="Disordered" evidence="1">
    <location>
        <begin position="408"/>
        <end position="478"/>
    </location>
</feature>
<dbReference type="HOGENOM" id="CLU_518861_0_0_1"/>
<dbReference type="AlphaFoldDB" id="A0A0C3FG19"/>
<evidence type="ECO:0000256" key="1">
    <source>
        <dbReference type="SAM" id="MobiDB-lite"/>
    </source>
</evidence>
<reference evidence="3" key="2">
    <citation type="submission" date="2015-01" db="EMBL/GenBank/DDBJ databases">
        <title>Evolutionary Origins and Diversification of the Mycorrhizal Mutualists.</title>
        <authorList>
            <consortium name="DOE Joint Genome Institute"/>
            <consortium name="Mycorrhizal Genomics Consortium"/>
            <person name="Kohler A."/>
            <person name="Kuo A."/>
            <person name="Nagy L.G."/>
            <person name="Floudas D."/>
            <person name="Copeland A."/>
            <person name="Barry K.W."/>
            <person name="Cichocki N."/>
            <person name="Veneault-Fourrey C."/>
            <person name="LaButti K."/>
            <person name="Lindquist E.A."/>
            <person name="Lipzen A."/>
            <person name="Lundell T."/>
            <person name="Morin E."/>
            <person name="Murat C."/>
            <person name="Riley R."/>
            <person name="Ohm R."/>
            <person name="Sun H."/>
            <person name="Tunlid A."/>
            <person name="Henrissat B."/>
            <person name="Grigoriev I.V."/>
            <person name="Hibbett D.S."/>
            <person name="Martin F."/>
        </authorList>
    </citation>
    <scope>NUCLEOTIDE SEQUENCE [LARGE SCALE GENOMIC DNA]</scope>
    <source>
        <strain evidence="3">F 1598</strain>
    </source>
</reference>
<feature type="compositionally biased region" description="Polar residues" evidence="1">
    <location>
        <begin position="408"/>
        <end position="436"/>
    </location>
</feature>
<feature type="region of interest" description="Disordered" evidence="1">
    <location>
        <begin position="226"/>
        <end position="309"/>
    </location>
</feature>
<dbReference type="Proteomes" id="UP000054166">
    <property type="component" value="Unassembled WGS sequence"/>
</dbReference>
<protein>
    <submittedName>
        <fullName evidence="2">Uncharacterized protein</fullName>
    </submittedName>
</protein>
<name>A0A0C3FG19_PILCF</name>
<dbReference type="OrthoDB" id="2691730at2759"/>
<sequence length="525" mass="57930">MPLNQLRIRQSRPLAHANVNTNTIHAQNLHQYNIQDAYTQLQQTYNALLEEHSTLKLNFHDLNTKLSESKDAFNTLCNAMHLRTSVSGPPSILASLSGSSLSTSSMPHEKLEKDDYPGVRFWTRADWTEFDDNTDANEDLGRGMRFLEDKDGSARSIWNQISASNASLLPTSWGQAGLDLRQLFNKQMRAEFKEFQYCEADWKAIAFATEYYPNWYRKHANGCKVKSEDCGVRPDATSINSRKRPPTSKPDPTRKKAKLSTTPEWSSSTPVDLSNDSLDVSAQSTPPPELVAAQMNSSDTLSDVAKGKRRAEFKVPDPLSEIDMSTPSPPPVSIIKSLLFSSAHRHPSSSQQAAPSKPIAFALSSSLFFSPLLPVPPKPIVSTSDSISSAAVASGSTALLDSAPVLETVSTSSQTPITNDTDVNTPESQSDLTNVGSSVAESKSEIAIESSDKSRPGRKRKAGMAPGKMRVTDSKTPRNLCARAWKEQHPNGLTNAYEKYWNELNDADRKIWTDKSAKLKEMRKL</sequence>
<keyword evidence="3" id="KW-1185">Reference proteome</keyword>
<evidence type="ECO:0000313" key="2">
    <source>
        <dbReference type="EMBL" id="KIM78759.1"/>
    </source>
</evidence>
<evidence type="ECO:0000313" key="3">
    <source>
        <dbReference type="Proteomes" id="UP000054166"/>
    </source>
</evidence>
<dbReference type="EMBL" id="KN833014">
    <property type="protein sequence ID" value="KIM78759.1"/>
    <property type="molecule type" value="Genomic_DNA"/>
</dbReference>